<feature type="region of interest" description="Disordered" evidence="5">
    <location>
        <begin position="559"/>
        <end position="604"/>
    </location>
</feature>
<dbReference type="GO" id="GO:0016925">
    <property type="term" value="P:protein sumoylation"/>
    <property type="evidence" value="ECO:0007669"/>
    <property type="project" value="TreeGrafter"/>
</dbReference>
<proteinExistence type="predicted"/>
<dbReference type="AlphaFoldDB" id="A0A6A6RSB0"/>
<protein>
    <recommendedName>
        <fullName evidence="6">SP-RING-type domain-containing protein</fullName>
    </recommendedName>
</protein>
<evidence type="ECO:0000313" key="7">
    <source>
        <dbReference type="EMBL" id="KAF2638376.1"/>
    </source>
</evidence>
<dbReference type="CDD" id="cd16650">
    <property type="entry name" value="SP-RING_PIAS-like"/>
    <property type="match status" value="1"/>
</dbReference>
<dbReference type="PANTHER" id="PTHR10782:SF4">
    <property type="entry name" value="TONALLI, ISOFORM E"/>
    <property type="match status" value="1"/>
</dbReference>
<dbReference type="InterPro" id="IPR013083">
    <property type="entry name" value="Znf_RING/FYVE/PHD"/>
</dbReference>
<evidence type="ECO:0000259" key="6">
    <source>
        <dbReference type="PROSITE" id="PS51044"/>
    </source>
</evidence>
<feature type="region of interest" description="Disordered" evidence="5">
    <location>
        <begin position="1"/>
        <end position="26"/>
    </location>
</feature>
<feature type="compositionally biased region" description="Polar residues" evidence="5">
    <location>
        <begin position="582"/>
        <end position="604"/>
    </location>
</feature>
<dbReference type="GO" id="GO:0000785">
    <property type="term" value="C:chromatin"/>
    <property type="evidence" value="ECO:0007669"/>
    <property type="project" value="TreeGrafter"/>
</dbReference>
<feature type="compositionally biased region" description="Polar residues" evidence="5">
    <location>
        <begin position="954"/>
        <end position="970"/>
    </location>
</feature>
<evidence type="ECO:0000256" key="5">
    <source>
        <dbReference type="SAM" id="MobiDB-lite"/>
    </source>
</evidence>
<dbReference type="GO" id="GO:0008270">
    <property type="term" value="F:zinc ion binding"/>
    <property type="evidence" value="ECO:0007669"/>
    <property type="project" value="UniProtKB-KW"/>
</dbReference>
<keyword evidence="3" id="KW-0862">Zinc</keyword>
<evidence type="ECO:0000256" key="1">
    <source>
        <dbReference type="ARBA" id="ARBA00022723"/>
    </source>
</evidence>
<dbReference type="PROSITE" id="PS51044">
    <property type="entry name" value="ZF_SP_RING"/>
    <property type="match status" value="1"/>
</dbReference>
<dbReference type="Gene3D" id="3.30.40.10">
    <property type="entry name" value="Zinc/RING finger domain, C3HC4 (zinc finger)"/>
    <property type="match status" value="1"/>
</dbReference>
<feature type="region of interest" description="Disordered" evidence="5">
    <location>
        <begin position="69"/>
        <end position="203"/>
    </location>
</feature>
<evidence type="ECO:0000256" key="3">
    <source>
        <dbReference type="ARBA" id="ARBA00022833"/>
    </source>
</evidence>
<dbReference type="InterPro" id="IPR004181">
    <property type="entry name" value="Znf_MIZ"/>
</dbReference>
<accession>A0A6A6RSB0</accession>
<reference evidence="7" key="1">
    <citation type="journal article" date="2020" name="Stud. Mycol.">
        <title>101 Dothideomycetes genomes: a test case for predicting lifestyles and emergence of pathogens.</title>
        <authorList>
            <person name="Haridas S."/>
            <person name="Albert R."/>
            <person name="Binder M."/>
            <person name="Bloem J."/>
            <person name="Labutti K."/>
            <person name="Salamov A."/>
            <person name="Andreopoulos B."/>
            <person name="Baker S."/>
            <person name="Barry K."/>
            <person name="Bills G."/>
            <person name="Bluhm B."/>
            <person name="Cannon C."/>
            <person name="Castanera R."/>
            <person name="Culley D."/>
            <person name="Daum C."/>
            <person name="Ezra D."/>
            <person name="Gonzalez J."/>
            <person name="Henrissat B."/>
            <person name="Kuo A."/>
            <person name="Liang C."/>
            <person name="Lipzen A."/>
            <person name="Lutzoni F."/>
            <person name="Magnuson J."/>
            <person name="Mondo S."/>
            <person name="Nolan M."/>
            <person name="Ohm R."/>
            <person name="Pangilinan J."/>
            <person name="Park H.-J."/>
            <person name="Ramirez L."/>
            <person name="Alfaro M."/>
            <person name="Sun H."/>
            <person name="Tritt A."/>
            <person name="Yoshinaga Y."/>
            <person name="Zwiers L.-H."/>
            <person name="Turgeon B."/>
            <person name="Goodwin S."/>
            <person name="Spatafora J."/>
            <person name="Crous P."/>
            <person name="Grigoriev I."/>
        </authorList>
    </citation>
    <scope>NUCLEOTIDE SEQUENCE</scope>
    <source>
        <strain evidence="7">CBS 473.64</strain>
    </source>
</reference>
<evidence type="ECO:0000256" key="4">
    <source>
        <dbReference type="PROSITE-ProRule" id="PRU00452"/>
    </source>
</evidence>
<gene>
    <name evidence="7" type="ORF">P280DRAFT_83693</name>
</gene>
<feature type="domain" description="SP-RING-type" evidence="6">
    <location>
        <begin position="829"/>
        <end position="919"/>
    </location>
</feature>
<evidence type="ECO:0000313" key="8">
    <source>
        <dbReference type="Proteomes" id="UP000799753"/>
    </source>
</evidence>
<dbReference type="Proteomes" id="UP000799753">
    <property type="component" value="Unassembled WGS sequence"/>
</dbReference>
<dbReference type="Pfam" id="PF02891">
    <property type="entry name" value="zf-MIZ"/>
    <property type="match status" value="1"/>
</dbReference>
<keyword evidence="8" id="KW-1185">Reference proteome</keyword>
<evidence type="ECO:0000256" key="2">
    <source>
        <dbReference type="ARBA" id="ARBA00022771"/>
    </source>
</evidence>
<feature type="region of interest" description="Disordered" evidence="5">
    <location>
        <begin position="941"/>
        <end position="970"/>
    </location>
</feature>
<dbReference type="GO" id="GO:0061665">
    <property type="term" value="F:SUMO ligase activity"/>
    <property type="evidence" value="ECO:0007669"/>
    <property type="project" value="TreeGrafter"/>
</dbReference>
<feature type="compositionally biased region" description="Polar residues" evidence="5">
    <location>
        <begin position="164"/>
        <end position="202"/>
    </location>
</feature>
<dbReference type="OrthoDB" id="27975at2759"/>
<organism evidence="7 8">
    <name type="scientific">Massarina eburnea CBS 473.64</name>
    <dbReference type="NCBI Taxonomy" id="1395130"/>
    <lineage>
        <taxon>Eukaryota</taxon>
        <taxon>Fungi</taxon>
        <taxon>Dikarya</taxon>
        <taxon>Ascomycota</taxon>
        <taxon>Pezizomycotina</taxon>
        <taxon>Dothideomycetes</taxon>
        <taxon>Pleosporomycetidae</taxon>
        <taxon>Pleosporales</taxon>
        <taxon>Massarineae</taxon>
        <taxon>Massarinaceae</taxon>
        <taxon>Massarina</taxon>
    </lineage>
</organism>
<feature type="compositionally biased region" description="Basic and acidic residues" evidence="5">
    <location>
        <begin position="941"/>
        <end position="953"/>
    </location>
</feature>
<name>A0A6A6RSB0_9PLEO</name>
<dbReference type="PANTHER" id="PTHR10782">
    <property type="entry name" value="ZINC FINGER MIZ DOMAIN-CONTAINING PROTEIN"/>
    <property type="match status" value="1"/>
</dbReference>
<sequence>MPSQHGPDFSEVNAATAQAIGGRRPSWMHSNMYPNLMGSQSARQQIKPARIVSSNASISPQLANVVSHHVSAPSPTGVLLSPSPSEEASCDQPASAALAFNTTREAGPEPQSYRPDDAATRKRHSEQGPSEPPGKRVRVEPSGQTRPTPLFALPNQPESRRTSAHQTALVPSTRTASHGSMQQSPMMSQGGSNPQSPLQSELQRPAASGLGWYTKEQCLSVLNSFRKHFPVLDKNVLDAKRLELVEEAVQKLDSSYLIMHQYYCLLITAPEMVPEHIRNHRNIQSAIVMITHMLDSNVSLSPPTLEFFAQFPGSRAYLLGNYPQTLVRVEATLLKLFDLSPNFSILRETWRSRDFPPLMRELFYDLGIISVVFQQVVFTSVLRNLWALWGGSAGQPQLAFEVSASGILYECQQDFYQRQTPYNPNSETEKRERSREMQMWGVSLQKLCYGYRAILRSTSTIPRELVEQQFHQQTQSPRQVQQQRIQQQAQQLQQKTNHQQIVQQQPMQQANQQYAQLQLQLQARQHQIQQQSGQQSVQPELHGHHSNSVAARAFINVTQAPPPDSAQGAVQRGRPRGRPRLYQSQLRPQPSPVNHQDMSSSDSTPLLAQRGFVLPQARVPDPARSATHQAYLRSPTLEANPGQAPLYQYVKGFIKGPMRLEEAGFKIEKWTFNLTREDLQSVPTNRESDLGAPPTRQINEKSQMFRLRSVKWTSEIPPNEHLWSVADTSWIPFSYFTFNGEILQQRKKPHHGKDLPIDLTEYLKEGENILEIAIMRQRNDDTYRKYLVAIEKLGIKSHSTILNECRTKKHLDAAITKAHIERKLSRTTDDDEVTIVKSNVVINMFDPISASRMCDVPARGEACLHYDCFDLETFLSTRKKAGPATVVDNWKCPICNCDARPQHLVVDGFIEEVRDMLVEQGLQQTRAITIDGTLAWEAKREARDSVPDRDMSNGKESVASSRRSSGLANKSQIPVHVEVIELD</sequence>
<dbReference type="EMBL" id="MU006790">
    <property type="protein sequence ID" value="KAF2638376.1"/>
    <property type="molecule type" value="Genomic_DNA"/>
</dbReference>
<keyword evidence="1" id="KW-0479">Metal-binding</keyword>
<keyword evidence="2 4" id="KW-0863">Zinc-finger</keyword>